<feature type="transmembrane region" description="Helical" evidence="6">
    <location>
        <begin position="12"/>
        <end position="35"/>
    </location>
</feature>
<proteinExistence type="inferred from homology"/>
<comment type="caution">
    <text evidence="7">The sequence shown here is derived from an EMBL/GenBank/DDBJ whole genome shotgun (WGS) entry which is preliminary data.</text>
</comment>
<sequence length="230" mass="23913">MNGLFDQWDYVVILLQIIVIDLLLGGDNAVVIALACRKLPSHQRNKAIVIGMAGAIVARVILLIIAVTLLTLPYLKLVGGLLLLWIGIKLVANQEDEGNQIDAGTSLWKTASTIVVADVVMSLDNVLAVAAAGKGNVLLVALGVVISIPIIIAGSKLVLALINRFPMVIMLGGALIGWIAGTMLVTDPAIARRLPSSPDTLSIFAGVIGAALVVAVGLKKGAPGEKSRHS</sequence>
<feature type="transmembrane region" description="Helical" evidence="6">
    <location>
        <begin position="168"/>
        <end position="186"/>
    </location>
</feature>
<protein>
    <submittedName>
        <fullName evidence="7">TerC family protein</fullName>
    </submittedName>
</protein>
<dbReference type="Proteomes" id="UP000585363">
    <property type="component" value="Unassembled WGS sequence"/>
</dbReference>
<keyword evidence="8" id="KW-1185">Reference proteome</keyword>
<keyword evidence="3 6" id="KW-0812">Transmembrane</keyword>
<dbReference type="GO" id="GO:0016020">
    <property type="term" value="C:membrane"/>
    <property type="evidence" value="ECO:0007669"/>
    <property type="project" value="UniProtKB-SubCell"/>
</dbReference>
<dbReference type="Pfam" id="PF03741">
    <property type="entry name" value="TerC"/>
    <property type="match status" value="1"/>
</dbReference>
<dbReference type="AlphaFoldDB" id="A0A848MQX9"/>
<keyword evidence="5 6" id="KW-0472">Membrane</keyword>
<dbReference type="EMBL" id="JAADJU010000014">
    <property type="protein sequence ID" value="NMP29390.1"/>
    <property type="molecule type" value="Genomic_DNA"/>
</dbReference>
<organism evidence="7 8">
    <name type="scientific">Rouxiella aceris</name>
    <dbReference type="NCBI Taxonomy" id="2703884"/>
    <lineage>
        <taxon>Bacteria</taxon>
        <taxon>Pseudomonadati</taxon>
        <taxon>Pseudomonadota</taxon>
        <taxon>Gammaproteobacteria</taxon>
        <taxon>Enterobacterales</taxon>
        <taxon>Yersiniaceae</taxon>
        <taxon>Rouxiella</taxon>
    </lineage>
</organism>
<dbReference type="PANTHER" id="PTHR30238">
    <property type="entry name" value="MEMBRANE BOUND PREDICTED REDOX MODULATOR"/>
    <property type="match status" value="1"/>
</dbReference>
<dbReference type="InterPro" id="IPR022301">
    <property type="entry name" value="Integral_membrane_YjbE"/>
</dbReference>
<evidence type="ECO:0000256" key="3">
    <source>
        <dbReference type="ARBA" id="ARBA00022692"/>
    </source>
</evidence>
<feature type="transmembrane region" description="Helical" evidence="6">
    <location>
        <begin position="201"/>
        <end position="218"/>
    </location>
</feature>
<keyword evidence="4 6" id="KW-1133">Transmembrane helix</keyword>
<comment type="subcellular location">
    <subcellularLocation>
        <location evidence="1">Membrane</location>
        <topology evidence="1">Multi-pass membrane protein</topology>
    </subcellularLocation>
</comment>
<feature type="transmembrane region" description="Helical" evidence="6">
    <location>
        <begin position="138"/>
        <end position="161"/>
    </location>
</feature>
<evidence type="ECO:0000313" key="7">
    <source>
        <dbReference type="EMBL" id="NMP29390.1"/>
    </source>
</evidence>
<reference evidence="7 8" key="2">
    <citation type="submission" date="2020-06" db="EMBL/GenBank/DDBJ databases">
        <title>Polyphasic characterization of a Rahnella strain isolated from tree sap.</title>
        <authorList>
            <person name="Kim I.S."/>
        </authorList>
    </citation>
    <scope>NUCLEOTIDE SEQUENCE [LARGE SCALE GENOMIC DNA]</scope>
    <source>
        <strain evidence="7 8">SAP-1</strain>
    </source>
</reference>
<dbReference type="NCBIfam" id="TIGR03717">
    <property type="entry name" value="R_switched_YjbE"/>
    <property type="match status" value="1"/>
</dbReference>
<evidence type="ECO:0000256" key="1">
    <source>
        <dbReference type="ARBA" id="ARBA00004141"/>
    </source>
</evidence>
<evidence type="ECO:0000256" key="2">
    <source>
        <dbReference type="ARBA" id="ARBA00007511"/>
    </source>
</evidence>
<feature type="transmembrane region" description="Helical" evidence="6">
    <location>
        <begin position="47"/>
        <end position="68"/>
    </location>
</feature>
<reference evidence="7 8" key="1">
    <citation type="submission" date="2020-01" db="EMBL/GenBank/DDBJ databases">
        <authorList>
            <person name="Lee S.D."/>
        </authorList>
    </citation>
    <scope>NUCLEOTIDE SEQUENCE [LARGE SCALE GENOMIC DNA]</scope>
    <source>
        <strain evidence="7 8">SAP-1</strain>
    </source>
</reference>
<dbReference type="RefSeq" id="WP_169405104.1">
    <property type="nucleotide sequence ID" value="NZ_JAADJU010000014.1"/>
</dbReference>
<evidence type="ECO:0000313" key="8">
    <source>
        <dbReference type="Proteomes" id="UP000585363"/>
    </source>
</evidence>
<evidence type="ECO:0000256" key="6">
    <source>
        <dbReference type="SAM" id="Phobius"/>
    </source>
</evidence>
<accession>A0A848MQX9</accession>
<dbReference type="InterPro" id="IPR005496">
    <property type="entry name" value="Integral_membrane_TerC"/>
</dbReference>
<name>A0A848MQX9_9GAMM</name>
<evidence type="ECO:0000256" key="4">
    <source>
        <dbReference type="ARBA" id="ARBA00022989"/>
    </source>
</evidence>
<comment type="similarity">
    <text evidence="2">Belongs to the TerC family.</text>
</comment>
<evidence type="ECO:0000256" key="5">
    <source>
        <dbReference type="ARBA" id="ARBA00023136"/>
    </source>
</evidence>
<dbReference type="PANTHER" id="PTHR30238:SF4">
    <property type="entry name" value="SLL1022 PROTEIN"/>
    <property type="match status" value="1"/>
</dbReference>
<gene>
    <name evidence="7" type="ORF">GW590_21325</name>
</gene>